<keyword evidence="3" id="KW-1185">Reference proteome</keyword>
<keyword evidence="1" id="KW-0472">Membrane</keyword>
<protein>
    <submittedName>
        <fullName evidence="2">DUF3159 domain-containing protein</fullName>
    </submittedName>
</protein>
<feature type="transmembrane region" description="Helical" evidence="1">
    <location>
        <begin position="66"/>
        <end position="83"/>
    </location>
</feature>
<dbReference type="RefSeq" id="WP_207600560.1">
    <property type="nucleotide sequence ID" value="NZ_JAFNJU010000011.1"/>
</dbReference>
<evidence type="ECO:0000313" key="2">
    <source>
        <dbReference type="EMBL" id="MBO1266038.1"/>
    </source>
</evidence>
<dbReference type="AlphaFoldDB" id="A0A939KKB0"/>
<dbReference type="Proteomes" id="UP000664218">
    <property type="component" value="Unassembled WGS sequence"/>
</dbReference>
<feature type="transmembrane region" description="Helical" evidence="1">
    <location>
        <begin position="95"/>
        <end position="122"/>
    </location>
</feature>
<dbReference type="EMBL" id="JAFNJU010000011">
    <property type="protein sequence ID" value="MBO1266038.1"/>
    <property type="molecule type" value="Genomic_DNA"/>
</dbReference>
<comment type="caution">
    <text evidence="2">The sequence shown here is derived from an EMBL/GenBank/DDBJ whole genome shotgun (WGS) entry which is preliminary data.</text>
</comment>
<keyword evidence="1" id="KW-1133">Transmembrane helix</keyword>
<proteinExistence type="predicted"/>
<gene>
    <name evidence="2" type="ORF">J3A84_13455</name>
</gene>
<feature type="transmembrane region" description="Helical" evidence="1">
    <location>
        <begin position="170"/>
        <end position="192"/>
    </location>
</feature>
<evidence type="ECO:0000313" key="3">
    <source>
        <dbReference type="Proteomes" id="UP000664218"/>
    </source>
</evidence>
<feature type="transmembrane region" description="Helical" evidence="1">
    <location>
        <begin position="28"/>
        <end position="54"/>
    </location>
</feature>
<keyword evidence="1" id="KW-0812">Transmembrane</keyword>
<evidence type="ECO:0000256" key="1">
    <source>
        <dbReference type="SAM" id="Phobius"/>
    </source>
</evidence>
<accession>A0A939KKB0</accession>
<sequence length="223" mass="25046">MNGKSKEILDELKSVLSGKTIDALFPPLVFVIINGLLGLEVASVISILTAVGFGVRRIFRKQDLKYALGGLLGVLVAVGFAYLSGNASNFFLPKIISGTFMVLLSLGTLLIGKPLAAWLSHLTRGWPMDWFMRKDVKPAYREVTILWTILLAFRLIIQILLFRGRNLSQMFWVNTLMGTPATIIILILSYIYGIWRLQRLEGPGVDEYMQGKEKPWRGQRKGF</sequence>
<dbReference type="InterPro" id="IPR016566">
    <property type="entry name" value="UCP010219"/>
</dbReference>
<dbReference type="Pfam" id="PF11361">
    <property type="entry name" value="DUF3159"/>
    <property type="match status" value="1"/>
</dbReference>
<organism evidence="2 3">
    <name type="scientific">Proteiniclasticum aestuarii</name>
    <dbReference type="NCBI Taxonomy" id="2817862"/>
    <lineage>
        <taxon>Bacteria</taxon>
        <taxon>Bacillati</taxon>
        <taxon>Bacillota</taxon>
        <taxon>Clostridia</taxon>
        <taxon>Eubacteriales</taxon>
        <taxon>Clostridiaceae</taxon>
        <taxon>Proteiniclasticum</taxon>
    </lineage>
</organism>
<feature type="transmembrane region" description="Helical" evidence="1">
    <location>
        <begin position="143"/>
        <end position="164"/>
    </location>
</feature>
<name>A0A939KKB0_9CLOT</name>
<reference evidence="2" key="1">
    <citation type="submission" date="2021-03" db="EMBL/GenBank/DDBJ databases">
        <title>Proteiniclasticum marinus sp. nov., isolated from tidal flat sediment.</title>
        <authorList>
            <person name="Namirimu T."/>
            <person name="Yang J.-A."/>
            <person name="Yang S.-H."/>
            <person name="Kim Y.-J."/>
            <person name="Kwon K.K."/>
        </authorList>
    </citation>
    <scope>NUCLEOTIDE SEQUENCE</scope>
    <source>
        <strain evidence="2">SCR006</strain>
    </source>
</reference>